<proteinExistence type="predicted"/>
<sequence>MHMWCPLLTRSREGWIGVAQVLRYPSQDPARHRVPPFAASFLTLIPVTLLHFQRSRESRKFAQRALSCDRRAFEPMRRPKPPVSHVQRKCQDIYLYC</sequence>
<gene>
    <name evidence="1" type="ORF">K458DRAFT_86161</name>
</gene>
<dbReference type="AlphaFoldDB" id="A0A6G1ISL0"/>
<accession>A0A6G1ISL0</accession>
<protein>
    <submittedName>
        <fullName evidence="1">Uncharacterized protein</fullName>
    </submittedName>
</protein>
<evidence type="ECO:0000313" key="1">
    <source>
        <dbReference type="EMBL" id="KAF2681088.1"/>
    </source>
</evidence>
<dbReference type="EMBL" id="MU005593">
    <property type="protein sequence ID" value="KAF2681088.1"/>
    <property type="molecule type" value="Genomic_DNA"/>
</dbReference>
<dbReference type="Proteomes" id="UP000799291">
    <property type="component" value="Unassembled WGS sequence"/>
</dbReference>
<keyword evidence="2" id="KW-1185">Reference proteome</keyword>
<evidence type="ECO:0000313" key="2">
    <source>
        <dbReference type="Proteomes" id="UP000799291"/>
    </source>
</evidence>
<organism evidence="1 2">
    <name type="scientific">Lentithecium fluviatile CBS 122367</name>
    <dbReference type="NCBI Taxonomy" id="1168545"/>
    <lineage>
        <taxon>Eukaryota</taxon>
        <taxon>Fungi</taxon>
        <taxon>Dikarya</taxon>
        <taxon>Ascomycota</taxon>
        <taxon>Pezizomycotina</taxon>
        <taxon>Dothideomycetes</taxon>
        <taxon>Pleosporomycetidae</taxon>
        <taxon>Pleosporales</taxon>
        <taxon>Massarineae</taxon>
        <taxon>Lentitheciaceae</taxon>
        <taxon>Lentithecium</taxon>
    </lineage>
</organism>
<reference evidence="1" key="1">
    <citation type="journal article" date="2020" name="Stud. Mycol.">
        <title>101 Dothideomycetes genomes: a test case for predicting lifestyles and emergence of pathogens.</title>
        <authorList>
            <person name="Haridas S."/>
            <person name="Albert R."/>
            <person name="Binder M."/>
            <person name="Bloem J."/>
            <person name="Labutti K."/>
            <person name="Salamov A."/>
            <person name="Andreopoulos B."/>
            <person name="Baker S."/>
            <person name="Barry K."/>
            <person name="Bills G."/>
            <person name="Bluhm B."/>
            <person name="Cannon C."/>
            <person name="Castanera R."/>
            <person name="Culley D."/>
            <person name="Daum C."/>
            <person name="Ezra D."/>
            <person name="Gonzalez J."/>
            <person name="Henrissat B."/>
            <person name="Kuo A."/>
            <person name="Liang C."/>
            <person name="Lipzen A."/>
            <person name="Lutzoni F."/>
            <person name="Magnuson J."/>
            <person name="Mondo S."/>
            <person name="Nolan M."/>
            <person name="Ohm R."/>
            <person name="Pangilinan J."/>
            <person name="Park H.-J."/>
            <person name="Ramirez L."/>
            <person name="Alfaro M."/>
            <person name="Sun H."/>
            <person name="Tritt A."/>
            <person name="Yoshinaga Y."/>
            <person name="Zwiers L.-H."/>
            <person name="Turgeon B."/>
            <person name="Goodwin S."/>
            <person name="Spatafora J."/>
            <person name="Crous P."/>
            <person name="Grigoriev I."/>
        </authorList>
    </citation>
    <scope>NUCLEOTIDE SEQUENCE</scope>
    <source>
        <strain evidence="1">CBS 122367</strain>
    </source>
</reference>
<name>A0A6G1ISL0_9PLEO</name>